<feature type="domain" description="NADPH-dependent FMN reductase-like" evidence="5">
    <location>
        <begin position="3"/>
        <end position="144"/>
    </location>
</feature>
<evidence type="ECO:0000256" key="1">
    <source>
        <dbReference type="ARBA" id="ARBA00005990"/>
    </source>
</evidence>
<protein>
    <submittedName>
        <fullName evidence="6">NADPH-dependent FMN reductase</fullName>
        <ecNumber evidence="6">1.5.1.38</ecNumber>
    </submittedName>
</protein>
<gene>
    <name evidence="6" type="primary">ssuE</name>
    <name evidence="6" type="ORF">IHQ68_13935</name>
</gene>
<dbReference type="PANTHER" id="PTHR43408:SF1">
    <property type="entry name" value="FMN REDUCTASE (NADPH)"/>
    <property type="match status" value="1"/>
</dbReference>
<dbReference type="PANTHER" id="PTHR43408">
    <property type="entry name" value="FMN REDUCTASE (NADPH)"/>
    <property type="match status" value="1"/>
</dbReference>
<dbReference type="NCBIfam" id="TIGR03567">
    <property type="entry name" value="FMN_reduc_SsuE"/>
    <property type="match status" value="1"/>
</dbReference>
<evidence type="ECO:0000256" key="2">
    <source>
        <dbReference type="ARBA" id="ARBA00022630"/>
    </source>
</evidence>
<sequence>MTSVLFVSGSPAPTSKSARLAEHVRARLDAAGFSTAHVRVRDLPAEPLLAGDASEPAIADAVAALDKADGVVFVTPTYKASYSGLIKTFLDLLPQRALTDKAVLPLAVGGSLAHVLMLDYALRPVLHSLGVRHSVQGCFLIESALDATSEEFVVGDLQRDMLDRAIGNFTRALTDPAATQAA</sequence>
<reference evidence="6" key="1">
    <citation type="submission" date="2020-10" db="EMBL/GenBank/DDBJ databases">
        <authorList>
            <person name="Abbas A."/>
            <person name="Razzaq R."/>
            <person name="Waqas M."/>
            <person name="Abbas N."/>
            <person name="Nielsen T.K."/>
            <person name="Hansen L.H."/>
            <person name="Hussain S."/>
            <person name="Shahid M."/>
        </authorList>
    </citation>
    <scope>NUCLEOTIDE SEQUENCE</scope>
    <source>
        <strain evidence="6">S14</strain>
    </source>
</reference>
<accession>A0ABU1DI02</accession>
<name>A0ABU1DI02_9HYPH</name>
<keyword evidence="3" id="KW-0288">FMN</keyword>
<keyword evidence="4 6" id="KW-0560">Oxidoreductase</keyword>
<evidence type="ECO:0000256" key="3">
    <source>
        <dbReference type="ARBA" id="ARBA00022643"/>
    </source>
</evidence>
<dbReference type="GO" id="GO:0052873">
    <property type="term" value="F:FMN reductase (NADPH) activity"/>
    <property type="evidence" value="ECO:0007669"/>
    <property type="project" value="UniProtKB-EC"/>
</dbReference>
<evidence type="ECO:0000256" key="4">
    <source>
        <dbReference type="ARBA" id="ARBA00023002"/>
    </source>
</evidence>
<dbReference type="InterPro" id="IPR029039">
    <property type="entry name" value="Flavoprotein-like_sf"/>
</dbReference>
<comment type="similarity">
    <text evidence="1">Belongs to the SsuE family.</text>
</comment>
<dbReference type="SUPFAM" id="SSF52218">
    <property type="entry name" value="Flavoproteins"/>
    <property type="match status" value="1"/>
</dbReference>
<comment type="caution">
    <text evidence="6">The sequence shown here is derived from an EMBL/GenBank/DDBJ whole genome shotgun (WGS) entry which is preliminary data.</text>
</comment>
<organism evidence="6 7">
    <name type="scientific">Chelatococcus sambhunathii</name>
    <dbReference type="NCBI Taxonomy" id="363953"/>
    <lineage>
        <taxon>Bacteria</taxon>
        <taxon>Pseudomonadati</taxon>
        <taxon>Pseudomonadota</taxon>
        <taxon>Alphaproteobacteria</taxon>
        <taxon>Hyphomicrobiales</taxon>
        <taxon>Chelatococcaceae</taxon>
        <taxon>Chelatococcus</taxon>
    </lineage>
</organism>
<evidence type="ECO:0000259" key="5">
    <source>
        <dbReference type="Pfam" id="PF03358"/>
    </source>
</evidence>
<dbReference type="EC" id="1.5.1.38" evidence="6"/>
<dbReference type="Proteomes" id="UP001181622">
    <property type="component" value="Unassembled WGS sequence"/>
</dbReference>
<keyword evidence="7" id="KW-1185">Reference proteome</keyword>
<keyword evidence="2" id="KW-0285">Flavoprotein</keyword>
<dbReference type="InterPro" id="IPR005025">
    <property type="entry name" value="FMN_Rdtase-like_dom"/>
</dbReference>
<dbReference type="Gene3D" id="3.40.50.360">
    <property type="match status" value="1"/>
</dbReference>
<dbReference type="RefSeq" id="WP_309392839.1">
    <property type="nucleotide sequence ID" value="NZ_JADBEO010000031.1"/>
</dbReference>
<dbReference type="InterPro" id="IPR020048">
    <property type="entry name" value="NADPH-dep_FMN_reduc_SsuE"/>
</dbReference>
<evidence type="ECO:0000313" key="6">
    <source>
        <dbReference type="EMBL" id="MDR4307719.1"/>
    </source>
</evidence>
<evidence type="ECO:0000313" key="7">
    <source>
        <dbReference type="Proteomes" id="UP001181622"/>
    </source>
</evidence>
<dbReference type="EMBL" id="JADBEO010000031">
    <property type="protein sequence ID" value="MDR4307719.1"/>
    <property type="molecule type" value="Genomic_DNA"/>
</dbReference>
<proteinExistence type="inferred from homology"/>
<dbReference type="InterPro" id="IPR051814">
    <property type="entry name" value="NAD(P)H-dep_FMN_reductase"/>
</dbReference>
<dbReference type="Pfam" id="PF03358">
    <property type="entry name" value="FMN_red"/>
    <property type="match status" value="1"/>
</dbReference>